<dbReference type="SUPFAM" id="SSF82171">
    <property type="entry name" value="DPP6 N-terminal domain-like"/>
    <property type="match status" value="1"/>
</dbReference>
<dbReference type="InterPro" id="IPR029058">
    <property type="entry name" value="AB_hydrolase_fold"/>
</dbReference>
<organism evidence="7 8">
    <name type="scientific">Capnocytophaga cynodegmi</name>
    <dbReference type="NCBI Taxonomy" id="28189"/>
    <lineage>
        <taxon>Bacteria</taxon>
        <taxon>Pseudomonadati</taxon>
        <taxon>Bacteroidota</taxon>
        <taxon>Flavobacteriia</taxon>
        <taxon>Flavobacteriales</taxon>
        <taxon>Flavobacteriaceae</taxon>
        <taxon>Capnocytophaga</taxon>
    </lineage>
</organism>
<dbReference type="Pfam" id="PF00326">
    <property type="entry name" value="Peptidase_S9"/>
    <property type="match status" value="1"/>
</dbReference>
<reference evidence="7 8" key="1">
    <citation type="submission" date="2015-01" db="EMBL/GenBank/DDBJ databases">
        <authorList>
            <person name="MANFREDI Pablo"/>
        </authorList>
    </citation>
    <scope>NUCLEOTIDE SEQUENCE [LARGE SCALE GENOMIC DNA]</scope>
    <source>
        <strain evidence="7 8">Ccy74</strain>
    </source>
</reference>
<dbReference type="FunFam" id="3.40.50.1820:FF:000003">
    <property type="entry name" value="Dipeptidyl peptidase 4"/>
    <property type="match status" value="1"/>
</dbReference>
<dbReference type="OrthoDB" id="9812921at2"/>
<dbReference type="EC" id="3.4.14.5" evidence="7"/>
<dbReference type="InterPro" id="IPR001375">
    <property type="entry name" value="Peptidase_S9_cat"/>
</dbReference>
<dbReference type="GO" id="GO:0004252">
    <property type="term" value="F:serine-type endopeptidase activity"/>
    <property type="evidence" value="ECO:0007669"/>
    <property type="project" value="InterPro"/>
</dbReference>
<feature type="chain" id="PRO_5009757806" evidence="4">
    <location>
        <begin position="22"/>
        <end position="741"/>
    </location>
</feature>
<keyword evidence="2 7" id="KW-0378">Hydrolase</keyword>
<name>A0A0B7HJS6_9FLAO</name>
<evidence type="ECO:0000313" key="8">
    <source>
        <dbReference type="Proteomes" id="UP000038083"/>
    </source>
</evidence>
<dbReference type="Pfam" id="PF00930">
    <property type="entry name" value="DPPIV_N"/>
    <property type="match status" value="1"/>
</dbReference>
<dbReference type="SUPFAM" id="SSF53474">
    <property type="entry name" value="alpha/beta-Hydrolases"/>
    <property type="match status" value="1"/>
</dbReference>
<evidence type="ECO:0000256" key="2">
    <source>
        <dbReference type="ARBA" id="ARBA00022801"/>
    </source>
</evidence>
<protein>
    <submittedName>
        <fullName evidence="7">170 kDa melanoma membrane-bound gelatinase</fullName>
        <ecNumber evidence="7">3.4.14.5</ecNumber>
    </submittedName>
</protein>
<dbReference type="Proteomes" id="UP000038083">
    <property type="component" value="Unassembled WGS sequence"/>
</dbReference>
<feature type="domain" description="Peptidase S9 prolyl oligopeptidase catalytic" evidence="5">
    <location>
        <begin position="547"/>
        <end position="741"/>
    </location>
</feature>
<proteinExistence type="predicted"/>
<dbReference type="InterPro" id="IPR050278">
    <property type="entry name" value="Serine_Prot_S9B/DPPIV"/>
</dbReference>
<gene>
    <name evidence="7" type="ORF">CCYN74_100036</name>
</gene>
<keyword evidence="1" id="KW-0645">Protease</keyword>
<dbReference type="InterPro" id="IPR002471">
    <property type="entry name" value="Pept_S9_AS"/>
</dbReference>
<dbReference type="PANTHER" id="PTHR11731:SF193">
    <property type="entry name" value="DIPEPTIDYL PEPTIDASE 9"/>
    <property type="match status" value="1"/>
</dbReference>
<keyword evidence="3" id="KW-0325">Glycoprotein</keyword>
<evidence type="ECO:0000256" key="3">
    <source>
        <dbReference type="ARBA" id="ARBA00023180"/>
    </source>
</evidence>
<evidence type="ECO:0000256" key="4">
    <source>
        <dbReference type="SAM" id="SignalP"/>
    </source>
</evidence>
<dbReference type="Gene3D" id="3.40.50.1820">
    <property type="entry name" value="alpha/beta hydrolase"/>
    <property type="match status" value="1"/>
</dbReference>
<feature type="signal peptide" evidence="4">
    <location>
        <begin position="1"/>
        <end position="21"/>
    </location>
</feature>
<dbReference type="EMBL" id="CDOG01000002">
    <property type="protein sequence ID" value="CEN34077.1"/>
    <property type="molecule type" value="Genomic_DNA"/>
</dbReference>
<dbReference type="PANTHER" id="PTHR11731">
    <property type="entry name" value="PROTEASE FAMILY S9B,C DIPEPTIDYL-PEPTIDASE IV-RELATED"/>
    <property type="match status" value="1"/>
</dbReference>
<dbReference type="InterPro" id="IPR002469">
    <property type="entry name" value="Peptidase_S9B_N"/>
</dbReference>
<accession>A0A0B7HJS6</accession>
<evidence type="ECO:0000259" key="5">
    <source>
        <dbReference type="Pfam" id="PF00326"/>
    </source>
</evidence>
<dbReference type="GO" id="GO:0006508">
    <property type="term" value="P:proteolysis"/>
    <property type="evidence" value="ECO:0007669"/>
    <property type="project" value="UniProtKB-KW"/>
</dbReference>
<evidence type="ECO:0000313" key="7">
    <source>
        <dbReference type="EMBL" id="CEN34077.1"/>
    </source>
</evidence>
<evidence type="ECO:0000256" key="1">
    <source>
        <dbReference type="ARBA" id="ARBA00022670"/>
    </source>
</evidence>
<dbReference type="Gene3D" id="2.140.10.30">
    <property type="entry name" value="Dipeptidylpeptidase IV, N-terminal domain"/>
    <property type="match status" value="1"/>
</dbReference>
<keyword evidence="4" id="KW-0732">Signal</keyword>
<dbReference type="GO" id="GO:0008239">
    <property type="term" value="F:dipeptidyl-peptidase activity"/>
    <property type="evidence" value="ECO:0007669"/>
    <property type="project" value="UniProtKB-EC"/>
</dbReference>
<evidence type="ECO:0000259" key="6">
    <source>
        <dbReference type="Pfam" id="PF00930"/>
    </source>
</evidence>
<dbReference type="PROSITE" id="PS00708">
    <property type="entry name" value="PRO_ENDOPEP_SER"/>
    <property type="match status" value="1"/>
</dbReference>
<sequence length="741" mass="85850">MKNYSCFILLFLLISSTALVAQNKSITLEDIWAKGVFYPEQISHLSAMKNTNQYTTLNYNREAGSQQIDLYDFTTLKKVKTLFDTSNESEFSLFINDYTFSPDEKWLLIASESEQIYRHSFIANYYLYNLQTNKGIQISTNKIQEPSFSPDGNKIAYAYDNNLYIYEINTNKTTQITFDGKKNKIINGITDWVYEEEFGFVRAFDWNTDGTKLAYIRFDESQVPEFSMDVYGIGLYPTQQVFKYPKAGQTNSEVSVHIYDISTQKIFDTPVATNKKQVSKQTSPNAQDNLYYYTPRLRWTNDKNTLSVQTLNRHQNNFNLNLINSQTHQVYSVVNEQNNTYVEITDNLIFLKDNSFLITSEKDGFNHIYHYDKNGKLKKQITKGNWEVTKFYGYDSKTERIFYQSTENGSINRGVYSISINGKNKKQLSADKGTNSAIFSPDFSLYINEFSSVTKPTHYTLNNSKDGKIIKDILDNSEYEKVISEYRLAKKEFFELDSPNGKLNAYIIKPNDFDPNKKYPLLMYQYSGPGSQEVSNKWLDTNDFWHFLLVQQGYLVACVDGRGTGYKGSDFKKCTYKELGKYEVEDQIIAARFFANQSYVDANRIGIWGWSFGGFMSSNCLFQAGDVFKTAIAVAPVTSWRFYDTIYTERFMQTPQENPYGYDDNSPLTHAKNLKGNYLLIHGTADDNVHVQNAMVLINKLVQLNKNFDWLIYPDRDHGIYGGYTRLQLYQKMTEYLLEKL</sequence>
<feature type="domain" description="Dipeptidylpeptidase IV N-terminal" evidence="6">
    <location>
        <begin position="101"/>
        <end position="456"/>
    </location>
</feature>
<dbReference type="RefSeq" id="WP_018279712.1">
    <property type="nucleotide sequence ID" value="NZ_CDOF01000025.1"/>
</dbReference>
<dbReference type="AlphaFoldDB" id="A0A0B7HJS6"/>